<dbReference type="Pfam" id="PF13243">
    <property type="entry name" value="SQHop_cyclase_C"/>
    <property type="match status" value="1"/>
</dbReference>
<proteinExistence type="predicted"/>
<dbReference type="InterPro" id="IPR008930">
    <property type="entry name" value="Terpenoid_cyclase/PrenylTrfase"/>
</dbReference>
<dbReference type="RefSeq" id="WP_345123149.1">
    <property type="nucleotide sequence ID" value="NZ_BAABAT010000003.1"/>
</dbReference>
<sequence length="547" mass="57569">MTIEEAGEIAPSLAVTHIDTAASARELITQMMLEPSGQVGPSVYETARVVTVAPWLTGHDRRLRYLLDTQRSDGGWGQPEGYALVPTLSATEAIVQTLRSIDADPPHGVGENDLTGAARRGLQALFDWLQTGALSLPDTPAIDVLVPALVSSINELLRPDSDTPIRGLTAWWSGRRLGLPPGMNGKRLAAARQLTAEGKMPAKLVHFLEVLAYGEQGAPGVRPAPPGAVGASPAATAAWLGPAASGSTGPAREFLDDVIALQGGPVPCPFPIRAFERSWVLSTLARADVPFAVPSALLDDLAATVEPIGVAAGAGLPADADTSSVTLYALAKLGRPIAPDSLFAFETPAGFCTWPGEDGFSVTTNAHVLDAFGQFVITTADASPRYREVLDKLSATLSGEQRADGSWHDRWHASPYYATACCAVALDESGRGPAAREAVARAVDWVLRTQRTDGSWGRWSGTTEETAYAMQVLLATGNPARRAVNEAVRQGYAFLSEALGAQPDPPLWYGKELYLPKAIVRAAAVAALHLTQAGPDSAATGDIAARR</sequence>
<dbReference type="InterPro" id="IPR050148">
    <property type="entry name" value="Terpene_synthase-like"/>
</dbReference>
<dbReference type="Proteomes" id="UP001500620">
    <property type="component" value="Unassembled WGS sequence"/>
</dbReference>
<evidence type="ECO:0000259" key="1">
    <source>
        <dbReference type="Pfam" id="PF13243"/>
    </source>
</evidence>
<comment type="caution">
    <text evidence="2">The sequence shown here is derived from an EMBL/GenBank/DDBJ whole genome shotgun (WGS) entry which is preliminary data.</text>
</comment>
<keyword evidence="3" id="KW-1185">Reference proteome</keyword>
<dbReference type="PANTHER" id="PTHR31739:SF25">
    <property type="entry name" value="(E,E)-GERANYLLINALOOL SYNTHASE"/>
    <property type="match status" value="1"/>
</dbReference>
<dbReference type="PANTHER" id="PTHR31739">
    <property type="entry name" value="ENT-COPALYL DIPHOSPHATE SYNTHASE, CHLOROPLASTIC"/>
    <property type="match status" value="1"/>
</dbReference>
<feature type="domain" description="Squalene cyclase C-terminal" evidence="1">
    <location>
        <begin position="364"/>
        <end position="469"/>
    </location>
</feature>
<dbReference type="Gene3D" id="1.50.10.20">
    <property type="match status" value="1"/>
</dbReference>
<protein>
    <recommendedName>
        <fullName evidence="1">Squalene cyclase C-terminal domain-containing protein</fullName>
    </recommendedName>
</protein>
<evidence type="ECO:0000313" key="3">
    <source>
        <dbReference type="Proteomes" id="UP001500620"/>
    </source>
</evidence>
<dbReference type="Gene3D" id="1.50.10.160">
    <property type="match status" value="1"/>
</dbReference>
<name>A0ABP8D3P7_9ACTN</name>
<dbReference type="SUPFAM" id="SSF48239">
    <property type="entry name" value="Terpenoid cyclases/Protein prenyltransferases"/>
    <property type="match status" value="1"/>
</dbReference>
<gene>
    <name evidence="2" type="ORF">GCM10022255_017640</name>
</gene>
<accession>A0ABP8D3P7</accession>
<reference evidence="3" key="1">
    <citation type="journal article" date="2019" name="Int. J. Syst. Evol. Microbiol.">
        <title>The Global Catalogue of Microorganisms (GCM) 10K type strain sequencing project: providing services to taxonomists for standard genome sequencing and annotation.</title>
        <authorList>
            <consortium name="The Broad Institute Genomics Platform"/>
            <consortium name="The Broad Institute Genome Sequencing Center for Infectious Disease"/>
            <person name="Wu L."/>
            <person name="Ma J."/>
        </authorList>
    </citation>
    <scope>NUCLEOTIDE SEQUENCE [LARGE SCALE GENOMIC DNA]</scope>
    <source>
        <strain evidence="3">JCM 17441</strain>
    </source>
</reference>
<organism evidence="2 3">
    <name type="scientific">Dactylosporangium darangshiense</name>
    <dbReference type="NCBI Taxonomy" id="579108"/>
    <lineage>
        <taxon>Bacteria</taxon>
        <taxon>Bacillati</taxon>
        <taxon>Actinomycetota</taxon>
        <taxon>Actinomycetes</taxon>
        <taxon>Micromonosporales</taxon>
        <taxon>Micromonosporaceae</taxon>
        <taxon>Dactylosporangium</taxon>
    </lineage>
</organism>
<evidence type="ECO:0000313" key="2">
    <source>
        <dbReference type="EMBL" id="GAA4246435.1"/>
    </source>
</evidence>
<dbReference type="EMBL" id="BAABAT010000003">
    <property type="protein sequence ID" value="GAA4246435.1"/>
    <property type="molecule type" value="Genomic_DNA"/>
</dbReference>
<dbReference type="InterPro" id="IPR032696">
    <property type="entry name" value="SQ_cyclase_C"/>
</dbReference>